<name>A0A1Y1JN43_PLAGO</name>
<keyword evidence="3" id="KW-1185">Reference proteome</keyword>
<protein>
    <submittedName>
        <fullName evidence="2">Variable surface protein</fullName>
    </submittedName>
</protein>
<keyword evidence="1" id="KW-1133">Transmembrane helix</keyword>
<sequence>MSSSVESDKIYRHINLFDNYKQKIDEFQSKSDRGSEDSYCNKAKSSENINIQEFSTLCPQAISFLNDNTESGKDYAKDEACIYLYYWLYVELNNKNKAYSDIKKCYDGFLQAYKNLAVSTCEYYENNITELILKKIKDIYDMNKGIQNMEQKGESYCNDKCTCAKKCFDIYKTYMNECKSNNDNDFCNALENVRVKYNEKMSGQNCENDTPQAIHSLQPYSIRIPILFSIGIILSMCLFLFILYKYTPYDSFFRCARVRKKIKWNNVDNNGNILQLYEISNGNFNNNKCHILYNTS</sequence>
<accession>A0A1Y1JN43</accession>
<dbReference type="AlphaFoldDB" id="A0A1Y1JN43"/>
<dbReference type="OrthoDB" id="381216at2759"/>
<comment type="caution">
    <text evidence="2">The sequence shown here is derived from an EMBL/GenBank/DDBJ whole genome shotgun (WGS) entry which is preliminary data.</text>
</comment>
<evidence type="ECO:0000256" key="1">
    <source>
        <dbReference type="SAM" id="Phobius"/>
    </source>
</evidence>
<dbReference type="OMA" id="KESANKC"/>
<organism evidence="2 3">
    <name type="scientific">Plasmodium gonderi</name>
    <dbReference type="NCBI Taxonomy" id="77519"/>
    <lineage>
        <taxon>Eukaryota</taxon>
        <taxon>Sar</taxon>
        <taxon>Alveolata</taxon>
        <taxon>Apicomplexa</taxon>
        <taxon>Aconoidasida</taxon>
        <taxon>Haemosporida</taxon>
        <taxon>Plasmodiidae</taxon>
        <taxon>Plasmodium</taxon>
        <taxon>Plasmodium (Plasmodium)</taxon>
    </lineage>
</organism>
<dbReference type="GeneID" id="39750647"/>
<dbReference type="InterPro" id="IPR008780">
    <property type="entry name" value="Plasmodium_Vir"/>
</dbReference>
<evidence type="ECO:0000313" key="2">
    <source>
        <dbReference type="EMBL" id="GAW83899.1"/>
    </source>
</evidence>
<feature type="transmembrane region" description="Helical" evidence="1">
    <location>
        <begin position="224"/>
        <end position="244"/>
    </location>
</feature>
<evidence type="ECO:0000313" key="3">
    <source>
        <dbReference type="Proteomes" id="UP000195521"/>
    </source>
</evidence>
<reference evidence="3" key="1">
    <citation type="submission" date="2017-04" db="EMBL/GenBank/DDBJ databases">
        <title>Plasmodium gonderi genome.</title>
        <authorList>
            <person name="Arisue N."/>
            <person name="Honma H."/>
            <person name="Kawai S."/>
            <person name="Tougan T."/>
            <person name="Tanabe K."/>
            <person name="Horii T."/>
        </authorList>
    </citation>
    <scope>NUCLEOTIDE SEQUENCE [LARGE SCALE GENOMIC DNA]</scope>
    <source>
        <strain evidence="3">ATCC 30045</strain>
    </source>
</reference>
<dbReference type="Proteomes" id="UP000195521">
    <property type="component" value="Unassembled WGS sequence"/>
</dbReference>
<proteinExistence type="predicted"/>
<dbReference type="Pfam" id="PF05795">
    <property type="entry name" value="Plasmodium_Vir"/>
    <property type="match status" value="1"/>
</dbReference>
<dbReference type="RefSeq" id="XP_028546488.1">
    <property type="nucleotide sequence ID" value="XM_028690687.1"/>
</dbReference>
<keyword evidence="1" id="KW-0472">Membrane</keyword>
<gene>
    <name evidence="2" type="ORF">PGO_146990</name>
</gene>
<dbReference type="EMBL" id="BDQF01000015">
    <property type="protein sequence ID" value="GAW83899.1"/>
    <property type="molecule type" value="Genomic_DNA"/>
</dbReference>
<keyword evidence="1" id="KW-0812">Transmembrane</keyword>